<dbReference type="RefSeq" id="WP_358135177.1">
    <property type="nucleotide sequence ID" value="NZ_JBEZDH010000004.1"/>
</dbReference>
<comment type="caution">
    <text evidence="1">The sequence shown here is derived from an EMBL/GenBank/DDBJ whole genome shotgun (WGS) entry which is preliminary data.</text>
</comment>
<name>A0ABW6VR61_9ACTN</name>
<dbReference type="CDD" id="cd00085">
    <property type="entry name" value="HNHc"/>
    <property type="match status" value="1"/>
</dbReference>
<keyword evidence="2" id="KW-1185">Reference proteome</keyword>
<dbReference type="EMBL" id="JBIAZM010000002">
    <property type="protein sequence ID" value="MFF5198987.1"/>
    <property type="molecule type" value="Genomic_DNA"/>
</dbReference>
<sequence length="341" mass="38299">MTGQLSLGAISYRNGDNTVLRWALFQVWKQRCYCCREPQIFGNTEIDHIIPRTTEPDELLKLIRDHGLDDDFHLDRPANLALICATCNREKSNRNLLRALVTVNHLVTAKNHAAEVERHYRAYHLAGDVAKGLILASKANPYDRQIHQDFLEYAPAIVRTLGLIDEEKASDFANLRHLQVNGQHVVMGVDPRGRFALRVITDICGDTVEATIESVQAELIGLLDREADEYLRSAWGIGSLTMAKTNALHMHVLDVHRDGPTIAVRFLGGLVHEFDVSPTEPPYLACSHGIFDPPESEYPEKIRAGICFEMTARWDLSTATGDSRTVIIDSFEYDTGEVSPW</sequence>
<keyword evidence="1" id="KW-0255">Endonuclease</keyword>
<protein>
    <submittedName>
        <fullName evidence="1">HNH endonuclease signature motif containing protein</fullName>
    </submittedName>
</protein>
<proteinExistence type="predicted"/>
<dbReference type="InterPro" id="IPR003615">
    <property type="entry name" value="HNH_nuc"/>
</dbReference>
<reference evidence="1 2" key="1">
    <citation type="submission" date="2024-10" db="EMBL/GenBank/DDBJ databases">
        <title>The Natural Products Discovery Center: Release of the First 8490 Sequenced Strains for Exploring Actinobacteria Biosynthetic Diversity.</title>
        <authorList>
            <person name="Kalkreuter E."/>
            <person name="Kautsar S.A."/>
            <person name="Yang D."/>
            <person name="Bader C.D."/>
            <person name="Teijaro C.N."/>
            <person name="Fluegel L."/>
            <person name="Davis C.M."/>
            <person name="Simpson J.R."/>
            <person name="Lauterbach L."/>
            <person name="Steele A.D."/>
            <person name="Gui C."/>
            <person name="Meng S."/>
            <person name="Li G."/>
            <person name="Viehrig K."/>
            <person name="Ye F."/>
            <person name="Su P."/>
            <person name="Kiefer A.F."/>
            <person name="Nichols A."/>
            <person name="Cepeda A.J."/>
            <person name="Yan W."/>
            <person name="Fan B."/>
            <person name="Jiang Y."/>
            <person name="Adhikari A."/>
            <person name="Zheng C.-J."/>
            <person name="Schuster L."/>
            <person name="Cowan T.M."/>
            <person name="Smanski M.J."/>
            <person name="Chevrette M.G."/>
            <person name="De Carvalho L.P.S."/>
            <person name="Shen B."/>
        </authorList>
    </citation>
    <scope>NUCLEOTIDE SEQUENCE [LARGE SCALE GENOMIC DNA]</scope>
    <source>
        <strain evidence="1 2">NPDC000140</strain>
    </source>
</reference>
<dbReference type="Proteomes" id="UP001602287">
    <property type="component" value="Unassembled WGS sequence"/>
</dbReference>
<dbReference type="Gene3D" id="1.10.30.50">
    <property type="match status" value="1"/>
</dbReference>
<organism evidence="1 2">
    <name type="scientific">Micromonospora parva</name>
    <dbReference type="NCBI Taxonomy" id="1464048"/>
    <lineage>
        <taxon>Bacteria</taxon>
        <taxon>Bacillati</taxon>
        <taxon>Actinomycetota</taxon>
        <taxon>Actinomycetes</taxon>
        <taxon>Micromonosporales</taxon>
        <taxon>Micromonosporaceae</taxon>
        <taxon>Micromonospora</taxon>
    </lineage>
</organism>
<gene>
    <name evidence="1" type="ORF">ACFY3B_05190</name>
</gene>
<evidence type="ECO:0000313" key="1">
    <source>
        <dbReference type="EMBL" id="MFF5198987.1"/>
    </source>
</evidence>
<accession>A0ABW6VR61</accession>
<keyword evidence="1" id="KW-0378">Hydrolase</keyword>
<evidence type="ECO:0000313" key="2">
    <source>
        <dbReference type="Proteomes" id="UP001602287"/>
    </source>
</evidence>
<dbReference type="GO" id="GO:0004519">
    <property type="term" value="F:endonuclease activity"/>
    <property type="evidence" value="ECO:0007669"/>
    <property type="project" value="UniProtKB-KW"/>
</dbReference>
<keyword evidence="1" id="KW-0540">Nuclease</keyword>